<evidence type="ECO:0000313" key="1">
    <source>
        <dbReference type="EMBL" id="KAJ3511170.1"/>
    </source>
</evidence>
<sequence>MSLPKGALAILDTPLPPEVTALISGNTPEEIKGLPVKWYKILSLRGFGFAYDVRQRIEIKEVSIEQTADDPERRLAKLVCELEVLPDMCNAQGLLDRGCMSFLMDEASAIALLIMNVEQGRANIVDVSQTFNIMFHRDVPV</sequence>
<accession>A0A9W8MW43</accession>
<dbReference type="SUPFAM" id="SSF54637">
    <property type="entry name" value="Thioesterase/thiol ester dehydrase-isomerase"/>
    <property type="match status" value="1"/>
</dbReference>
<dbReference type="OrthoDB" id="2831072at2759"/>
<dbReference type="EMBL" id="JANKHO010000344">
    <property type="protein sequence ID" value="KAJ3511170.1"/>
    <property type="molecule type" value="Genomic_DNA"/>
</dbReference>
<proteinExistence type="predicted"/>
<dbReference type="Gene3D" id="3.10.129.10">
    <property type="entry name" value="Hotdog Thioesterase"/>
    <property type="match status" value="1"/>
</dbReference>
<reference evidence="1" key="1">
    <citation type="submission" date="2022-07" db="EMBL/GenBank/DDBJ databases">
        <title>Genome Sequence of Agrocybe chaxingu.</title>
        <authorList>
            <person name="Buettner E."/>
        </authorList>
    </citation>
    <scope>NUCLEOTIDE SEQUENCE</scope>
    <source>
        <strain evidence="1">MP-N11</strain>
    </source>
</reference>
<keyword evidence="2" id="KW-1185">Reference proteome</keyword>
<dbReference type="InterPro" id="IPR029069">
    <property type="entry name" value="HotDog_dom_sf"/>
</dbReference>
<dbReference type="Proteomes" id="UP001148786">
    <property type="component" value="Unassembled WGS sequence"/>
</dbReference>
<dbReference type="AlphaFoldDB" id="A0A9W8MW43"/>
<name>A0A9W8MW43_9AGAR</name>
<protein>
    <submittedName>
        <fullName evidence="1">Uncharacterized protein</fullName>
    </submittedName>
</protein>
<organism evidence="1 2">
    <name type="scientific">Agrocybe chaxingu</name>
    <dbReference type="NCBI Taxonomy" id="84603"/>
    <lineage>
        <taxon>Eukaryota</taxon>
        <taxon>Fungi</taxon>
        <taxon>Dikarya</taxon>
        <taxon>Basidiomycota</taxon>
        <taxon>Agaricomycotina</taxon>
        <taxon>Agaricomycetes</taxon>
        <taxon>Agaricomycetidae</taxon>
        <taxon>Agaricales</taxon>
        <taxon>Agaricineae</taxon>
        <taxon>Strophariaceae</taxon>
        <taxon>Agrocybe</taxon>
    </lineage>
</organism>
<comment type="caution">
    <text evidence="1">The sequence shown here is derived from an EMBL/GenBank/DDBJ whole genome shotgun (WGS) entry which is preliminary data.</text>
</comment>
<evidence type="ECO:0000313" key="2">
    <source>
        <dbReference type="Proteomes" id="UP001148786"/>
    </source>
</evidence>
<gene>
    <name evidence="1" type="ORF">NLJ89_g4254</name>
</gene>